<dbReference type="EMBL" id="WNWQ01000311">
    <property type="protein sequence ID" value="KAE9970848.1"/>
    <property type="molecule type" value="Genomic_DNA"/>
</dbReference>
<sequence length="141" mass="14683">MQFTTTTILAFMAATTVVSGLGINCRGSSQCSQGTGEVSRKLTGYINKLDDGRWVNNGDQIACVREPHTGATNGAICAFMQGTGGASGKSLKALAQDLVDHGCNKCGSVPLFFPSDNNPDTHGILTFNYVENGCGKSGLCI</sequence>
<dbReference type="Proteomes" id="UP000433883">
    <property type="component" value="Unassembled WGS sequence"/>
</dbReference>
<keyword evidence="8" id="KW-1185">Reference proteome</keyword>
<dbReference type="AlphaFoldDB" id="A0A8H3UKG7"/>
<dbReference type="OrthoDB" id="4177994at2759"/>
<dbReference type="Gene3D" id="3.30.430.10">
    <property type="entry name" value="Killer Toxin P4, subunit A"/>
    <property type="match status" value="1"/>
</dbReference>
<evidence type="ECO:0000313" key="5">
    <source>
        <dbReference type="EMBL" id="KAE9988717.1"/>
    </source>
</evidence>
<accession>A0A8H3UKG7</accession>
<dbReference type="Pfam" id="PF09044">
    <property type="entry name" value="Kp4"/>
    <property type="match status" value="1"/>
</dbReference>
<dbReference type="EMBL" id="WNWR01000208">
    <property type="protein sequence ID" value="KAE9988717.1"/>
    <property type="molecule type" value="Genomic_DNA"/>
</dbReference>
<feature type="signal peptide" evidence="1">
    <location>
        <begin position="1"/>
        <end position="20"/>
    </location>
</feature>
<evidence type="ECO:0000313" key="4">
    <source>
        <dbReference type="EMBL" id="KAE9970848.1"/>
    </source>
</evidence>
<dbReference type="InterPro" id="IPR015131">
    <property type="entry name" value="Killer_tox_Kp4"/>
</dbReference>
<keyword evidence="1" id="KW-0732">Signal</keyword>
<dbReference type="InterPro" id="IPR011329">
    <property type="entry name" value="Killer_tox_Kp4/SMK"/>
</dbReference>
<evidence type="ECO:0000313" key="3">
    <source>
        <dbReference type="EMBL" id="KAE9966924.1"/>
    </source>
</evidence>
<feature type="chain" id="PRO_5044690612" description="Killer toxin Kp4 domain-containing protein" evidence="1">
    <location>
        <begin position="21"/>
        <end position="141"/>
    </location>
</feature>
<evidence type="ECO:0000256" key="1">
    <source>
        <dbReference type="SAM" id="SignalP"/>
    </source>
</evidence>
<dbReference type="GO" id="GO:0005576">
    <property type="term" value="C:extracellular region"/>
    <property type="evidence" value="ECO:0007669"/>
    <property type="project" value="InterPro"/>
</dbReference>
<evidence type="ECO:0000313" key="6">
    <source>
        <dbReference type="Proteomes" id="UP000433883"/>
    </source>
</evidence>
<proteinExistence type="predicted"/>
<dbReference type="EMBL" id="WNWS01000486">
    <property type="protein sequence ID" value="KAE9966924.1"/>
    <property type="molecule type" value="Genomic_DNA"/>
</dbReference>
<dbReference type="Proteomes" id="UP000490939">
    <property type="component" value="Unassembled WGS sequence"/>
</dbReference>
<name>A0A8H3UKG7_VENIN</name>
<organism evidence="4 6">
    <name type="scientific">Venturia inaequalis</name>
    <name type="common">Apple scab fungus</name>
    <dbReference type="NCBI Taxonomy" id="5025"/>
    <lineage>
        <taxon>Eukaryota</taxon>
        <taxon>Fungi</taxon>
        <taxon>Dikarya</taxon>
        <taxon>Ascomycota</taxon>
        <taxon>Pezizomycotina</taxon>
        <taxon>Dothideomycetes</taxon>
        <taxon>Pleosporomycetidae</taxon>
        <taxon>Venturiales</taxon>
        <taxon>Venturiaceae</taxon>
        <taxon>Venturia</taxon>
    </lineage>
</organism>
<comment type="caution">
    <text evidence="4">The sequence shown here is derived from an EMBL/GenBank/DDBJ whole genome shotgun (WGS) entry which is preliminary data.</text>
</comment>
<dbReference type="SUPFAM" id="SSF55221">
    <property type="entry name" value="Yeast killer toxins"/>
    <property type="match status" value="1"/>
</dbReference>
<evidence type="ECO:0000259" key="2">
    <source>
        <dbReference type="Pfam" id="PF09044"/>
    </source>
</evidence>
<protein>
    <recommendedName>
        <fullName evidence="2">Killer toxin Kp4 domain-containing protein</fullName>
    </recommendedName>
</protein>
<evidence type="ECO:0000313" key="7">
    <source>
        <dbReference type="Proteomes" id="UP000447873"/>
    </source>
</evidence>
<gene>
    <name evidence="4" type="ORF">BLS_004729</name>
    <name evidence="5" type="ORF">EG327_003238</name>
    <name evidence="3" type="ORF">EG328_008518</name>
</gene>
<dbReference type="Proteomes" id="UP000447873">
    <property type="component" value="Unassembled WGS sequence"/>
</dbReference>
<evidence type="ECO:0000313" key="8">
    <source>
        <dbReference type="Proteomes" id="UP000490939"/>
    </source>
</evidence>
<feature type="domain" description="Killer toxin Kp4" evidence="2">
    <location>
        <begin position="9"/>
        <end position="131"/>
    </location>
</feature>
<reference evidence="4 6" key="1">
    <citation type="submission" date="2019-11" db="EMBL/GenBank/DDBJ databases">
        <title>Venturia inaequalis Genome Resource.</title>
        <authorList>
            <person name="Lichtner F.J."/>
        </authorList>
    </citation>
    <scope>NUCLEOTIDE SEQUENCE [LARGE SCALE GENOMIC DNA]</scope>
    <source>
        <strain evidence="3 7">120213</strain>
        <strain evidence="4">Bline_iso_100314</strain>
        <strain evidence="5 8">DMI_063113</strain>
    </source>
</reference>